<feature type="compositionally biased region" description="Basic and acidic residues" evidence="1">
    <location>
        <begin position="28"/>
        <end position="44"/>
    </location>
</feature>
<comment type="caution">
    <text evidence="2">The sequence shown here is derived from an EMBL/GenBank/DDBJ whole genome shotgun (WGS) entry which is preliminary data.</text>
</comment>
<dbReference type="AlphaFoldDB" id="A0A9P6ARR7"/>
<organism evidence="2 3">
    <name type="scientific">Hydnum rufescens UP504</name>
    <dbReference type="NCBI Taxonomy" id="1448309"/>
    <lineage>
        <taxon>Eukaryota</taxon>
        <taxon>Fungi</taxon>
        <taxon>Dikarya</taxon>
        <taxon>Basidiomycota</taxon>
        <taxon>Agaricomycotina</taxon>
        <taxon>Agaricomycetes</taxon>
        <taxon>Cantharellales</taxon>
        <taxon>Hydnaceae</taxon>
        <taxon>Hydnum</taxon>
    </lineage>
</organism>
<accession>A0A9P6ARR7</accession>
<dbReference type="EMBL" id="MU129011">
    <property type="protein sequence ID" value="KAF9510755.1"/>
    <property type="molecule type" value="Genomic_DNA"/>
</dbReference>
<keyword evidence="3" id="KW-1185">Reference proteome</keyword>
<sequence>MPSILYYSGQFTKNDDWTQRTHSVVLEDKDLDRPNDNEVKDPGGLKKKKIWHQKLANPKSGQKNSNKAFLESLQQGESESHVSKSLKSMDQAPESFTSLAVHDCTANRVPDVWRSIGFHRCLS</sequence>
<proteinExistence type="predicted"/>
<gene>
    <name evidence="2" type="ORF">BS47DRAFT_47561</name>
</gene>
<name>A0A9P6ARR7_9AGAM</name>
<feature type="compositionally biased region" description="Polar residues" evidence="1">
    <location>
        <begin position="59"/>
        <end position="89"/>
    </location>
</feature>
<protein>
    <submittedName>
        <fullName evidence="2">Uncharacterized protein</fullName>
    </submittedName>
</protein>
<evidence type="ECO:0000256" key="1">
    <source>
        <dbReference type="SAM" id="MobiDB-lite"/>
    </source>
</evidence>
<dbReference type="Proteomes" id="UP000886523">
    <property type="component" value="Unassembled WGS sequence"/>
</dbReference>
<reference evidence="2" key="1">
    <citation type="journal article" date="2020" name="Nat. Commun.">
        <title>Large-scale genome sequencing of mycorrhizal fungi provides insights into the early evolution of symbiotic traits.</title>
        <authorList>
            <person name="Miyauchi S."/>
            <person name="Kiss E."/>
            <person name="Kuo A."/>
            <person name="Drula E."/>
            <person name="Kohler A."/>
            <person name="Sanchez-Garcia M."/>
            <person name="Morin E."/>
            <person name="Andreopoulos B."/>
            <person name="Barry K.W."/>
            <person name="Bonito G."/>
            <person name="Buee M."/>
            <person name="Carver A."/>
            <person name="Chen C."/>
            <person name="Cichocki N."/>
            <person name="Clum A."/>
            <person name="Culley D."/>
            <person name="Crous P.W."/>
            <person name="Fauchery L."/>
            <person name="Girlanda M."/>
            <person name="Hayes R.D."/>
            <person name="Keri Z."/>
            <person name="LaButti K."/>
            <person name="Lipzen A."/>
            <person name="Lombard V."/>
            <person name="Magnuson J."/>
            <person name="Maillard F."/>
            <person name="Murat C."/>
            <person name="Nolan M."/>
            <person name="Ohm R.A."/>
            <person name="Pangilinan J."/>
            <person name="Pereira M.F."/>
            <person name="Perotto S."/>
            <person name="Peter M."/>
            <person name="Pfister S."/>
            <person name="Riley R."/>
            <person name="Sitrit Y."/>
            <person name="Stielow J.B."/>
            <person name="Szollosi G."/>
            <person name="Zifcakova L."/>
            <person name="Stursova M."/>
            <person name="Spatafora J.W."/>
            <person name="Tedersoo L."/>
            <person name="Vaario L.M."/>
            <person name="Yamada A."/>
            <person name="Yan M."/>
            <person name="Wang P."/>
            <person name="Xu J."/>
            <person name="Bruns T."/>
            <person name="Baldrian P."/>
            <person name="Vilgalys R."/>
            <person name="Dunand C."/>
            <person name="Henrissat B."/>
            <person name="Grigoriev I.V."/>
            <person name="Hibbett D."/>
            <person name="Nagy L.G."/>
            <person name="Martin F.M."/>
        </authorList>
    </citation>
    <scope>NUCLEOTIDE SEQUENCE</scope>
    <source>
        <strain evidence="2">UP504</strain>
    </source>
</reference>
<evidence type="ECO:0000313" key="2">
    <source>
        <dbReference type="EMBL" id="KAF9510755.1"/>
    </source>
</evidence>
<evidence type="ECO:0000313" key="3">
    <source>
        <dbReference type="Proteomes" id="UP000886523"/>
    </source>
</evidence>
<feature type="region of interest" description="Disordered" evidence="1">
    <location>
        <begin position="28"/>
        <end position="89"/>
    </location>
</feature>